<organism evidence="6 7">
    <name type="scientific">Cardiocondyla obscurior</name>
    <dbReference type="NCBI Taxonomy" id="286306"/>
    <lineage>
        <taxon>Eukaryota</taxon>
        <taxon>Metazoa</taxon>
        <taxon>Ecdysozoa</taxon>
        <taxon>Arthropoda</taxon>
        <taxon>Hexapoda</taxon>
        <taxon>Insecta</taxon>
        <taxon>Pterygota</taxon>
        <taxon>Neoptera</taxon>
        <taxon>Endopterygota</taxon>
        <taxon>Hymenoptera</taxon>
        <taxon>Apocrita</taxon>
        <taxon>Aculeata</taxon>
        <taxon>Formicoidea</taxon>
        <taxon>Formicidae</taxon>
        <taxon>Myrmicinae</taxon>
        <taxon>Cardiocondyla</taxon>
    </lineage>
</organism>
<keyword evidence="7" id="KW-1185">Reference proteome</keyword>
<name>A0AAW2EY79_9HYME</name>
<dbReference type="PROSITE" id="PS00518">
    <property type="entry name" value="ZF_RING_1"/>
    <property type="match status" value="1"/>
</dbReference>
<protein>
    <recommendedName>
        <fullName evidence="5">RING-type domain-containing protein</fullName>
    </recommendedName>
</protein>
<evidence type="ECO:0000259" key="5">
    <source>
        <dbReference type="PROSITE" id="PS50089"/>
    </source>
</evidence>
<evidence type="ECO:0000256" key="2">
    <source>
        <dbReference type="ARBA" id="ARBA00022771"/>
    </source>
</evidence>
<evidence type="ECO:0000256" key="1">
    <source>
        <dbReference type="ARBA" id="ARBA00022723"/>
    </source>
</evidence>
<keyword evidence="2 4" id="KW-0863">Zinc-finger</keyword>
<evidence type="ECO:0000256" key="4">
    <source>
        <dbReference type="PROSITE-ProRule" id="PRU00175"/>
    </source>
</evidence>
<dbReference type="EMBL" id="JADYXP020000016">
    <property type="protein sequence ID" value="KAL0108684.1"/>
    <property type="molecule type" value="Genomic_DNA"/>
</dbReference>
<dbReference type="GO" id="GO:0008270">
    <property type="term" value="F:zinc ion binding"/>
    <property type="evidence" value="ECO:0007669"/>
    <property type="project" value="UniProtKB-KW"/>
</dbReference>
<dbReference type="PROSITE" id="PS50089">
    <property type="entry name" value="ZF_RING_2"/>
    <property type="match status" value="1"/>
</dbReference>
<evidence type="ECO:0000256" key="3">
    <source>
        <dbReference type="ARBA" id="ARBA00022833"/>
    </source>
</evidence>
<evidence type="ECO:0000313" key="7">
    <source>
        <dbReference type="Proteomes" id="UP001430953"/>
    </source>
</evidence>
<proteinExistence type="predicted"/>
<dbReference type="InterPro" id="IPR017907">
    <property type="entry name" value="Znf_RING_CS"/>
</dbReference>
<feature type="domain" description="RING-type" evidence="5">
    <location>
        <begin position="114"/>
        <end position="156"/>
    </location>
</feature>
<keyword evidence="1" id="KW-0479">Metal-binding</keyword>
<dbReference type="Proteomes" id="UP001430953">
    <property type="component" value="Unassembled WGS sequence"/>
</dbReference>
<evidence type="ECO:0000313" key="6">
    <source>
        <dbReference type="EMBL" id="KAL0108684.1"/>
    </source>
</evidence>
<gene>
    <name evidence="6" type="ORF">PUN28_015280</name>
</gene>
<reference evidence="6 7" key="1">
    <citation type="submission" date="2023-03" db="EMBL/GenBank/DDBJ databases">
        <title>High recombination rates correlate with genetic variation in Cardiocondyla obscurior ants.</title>
        <authorList>
            <person name="Errbii M."/>
        </authorList>
    </citation>
    <scope>NUCLEOTIDE SEQUENCE [LARGE SCALE GENOMIC DNA]</scope>
    <source>
        <strain evidence="6">Alpha-2009</strain>
        <tissue evidence="6">Whole body</tissue>
    </source>
</reference>
<dbReference type="AlphaFoldDB" id="A0AAW2EY79"/>
<accession>A0AAW2EY79</accession>
<sequence length="173" mass="20229">MSCRDFLIRVCQRENCIKYHEIRRCTKNNCTQGSSCKYVHLRQEEVDNINNNIRPHSKEAYEELKRIAYLLRETYPEEQKKKSCTLNLLGECLWTCIACGTADAELPTRNMPTCNYCEVKLIEGFKALVCGHAYCKYCIPVLPFSVDGPLPCYYCSTCKAWKKIMYNFKIYNQ</sequence>
<keyword evidence="3" id="KW-0862">Zinc</keyword>
<comment type="caution">
    <text evidence="6">The sequence shown here is derived from an EMBL/GenBank/DDBJ whole genome shotgun (WGS) entry which is preliminary data.</text>
</comment>
<dbReference type="InterPro" id="IPR001841">
    <property type="entry name" value="Znf_RING"/>
</dbReference>